<dbReference type="AlphaFoldDB" id="A0A193GDL1"/>
<evidence type="ECO:0000259" key="2">
    <source>
        <dbReference type="Pfam" id="PF03886"/>
    </source>
</evidence>
<feature type="domain" description="ABC-type transport auxiliary lipoprotein component" evidence="2">
    <location>
        <begin position="32"/>
        <end position="196"/>
    </location>
</feature>
<feature type="signal peptide" evidence="1">
    <location>
        <begin position="1"/>
        <end position="24"/>
    </location>
</feature>
<dbReference type="Pfam" id="PF03886">
    <property type="entry name" value="ABC_trans_aux"/>
    <property type="match status" value="1"/>
</dbReference>
<reference evidence="3 4" key="1">
    <citation type="submission" date="2016-06" db="EMBL/GenBank/DDBJ databases">
        <title>Complete genome sequences of Bordetella bronchialis and Bordetella flabilis.</title>
        <authorList>
            <person name="LiPuma J.J."/>
            <person name="Spilker T."/>
        </authorList>
    </citation>
    <scope>NUCLEOTIDE SEQUENCE [LARGE SCALE GENOMIC DNA]</scope>
    <source>
        <strain evidence="3 4">AU10664</strain>
    </source>
</reference>
<dbReference type="RefSeq" id="WP_066656788.1">
    <property type="nucleotide sequence ID" value="NZ_CBCSCL010000005.1"/>
</dbReference>
<accession>A0A193GDL1</accession>
<evidence type="ECO:0000313" key="4">
    <source>
        <dbReference type="Proteomes" id="UP000091926"/>
    </source>
</evidence>
<feature type="chain" id="PRO_5008258811" description="ABC-type transport auxiliary lipoprotein component domain-containing protein" evidence="1">
    <location>
        <begin position="25"/>
        <end position="221"/>
    </location>
</feature>
<name>A0A193GDL1_9BORD</name>
<dbReference type="OrthoDB" id="1494661at2"/>
<protein>
    <recommendedName>
        <fullName evidence="2">ABC-type transport auxiliary lipoprotein component domain-containing protein</fullName>
    </recommendedName>
</protein>
<evidence type="ECO:0000313" key="3">
    <source>
        <dbReference type="EMBL" id="ANN77369.1"/>
    </source>
</evidence>
<proteinExistence type="predicted"/>
<dbReference type="PROSITE" id="PS51257">
    <property type="entry name" value="PROKAR_LIPOPROTEIN"/>
    <property type="match status" value="1"/>
</dbReference>
<dbReference type="STRING" id="463014.BAU07_09905"/>
<gene>
    <name evidence="3" type="ORF">BAU07_09905</name>
</gene>
<keyword evidence="1" id="KW-0732">Signal</keyword>
<dbReference type="SUPFAM" id="SSF159594">
    <property type="entry name" value="XCC0632-like"/>
    <property type="match status" value="1"/>
</dbReference>
<dbReference type="Gene3D" id="3.40.50.10610">
    <property type="entry name" value="ABC-type transport auxiliary lipoprotein component"/>
    <property type="match status" value="1"/>
</dbReference>
<sequence length="221" mass="22581">MKAHSALKLTAAGLVLGAALIGCAASPPVQYYTLVGPETAQAAPTRDQGGGASPYLLVVTPVNVPPQADQPQIMMRQPDGTVAAYYSDRWTAPLPDEIRGALSAALVHDLGVLDVQSITAPASAPVWRVQVDVQRFEAVAGGAAVVDATWRIRPSNIQGGALLCRSVVQVPIGGSAPAQAVTALRQATAQLASTIATGIRAGGHRAQASGDHVRLSGCVPS</sequence>
<dbReference type="InterPro" id="IPR005586">
    <property type="entry name" value="ABC_trans_aux"/>
</dbReference>
<keyword evidence="4" id="KW-1185">Reference proteome</keyword>
<evidence type="ECO:0000256" key="1">
    <source>
        <dbReference type="SAM" id="SignalP"/>
    </source>
</evidence>
<organism evidence="3 4">
    <name type="scientific">Bordetella flabilis</name>
    <dbReference type="NCBI Taxonomy" id="463014"/>
    <lineage>
        <taxon>Bacteria</taxon>
        <taxon>Pseudomonadati</taxon>
        <taxon>Pseudomonadota</taxon>
        <taxon>Betaproteobacteria</taxon>
        <taxon>Burkholderiales</taxon>
        <taxon>Alcaligenaceae</taxon>
        <taxon>Bordetella</taxon>
    </lineage>
</organism>
<dbReference type="EMBL" id="CP016172">
    <property type="protein sequence ID" value="ANN77369.1"/>
    <property type="molecule type" value="Genomic_DNA"/>
</dbReference>
<dbReference type="Proteomes" id="UP000091926">
    <property type="component" value="Chromosome"/>
</dbReference>
<dbReference type="KEGG" id="bfz:BAU07_09905"/>